<dbReference type="KEGG" id="pnt:G5B91_34365"/>
<protein>
    <submittedName>
        <fullName evidence="2">Alpha/beta hydrolase</fullName>
    </submittedName>
</protein>
<dbReference type="GO" id="GO:0080031">
    <property type="term" value="F:methyl salicylate esterase activity"/>
    <property type="evidence" value="ECO:0007669"/>
    <property type="project" value="TreeGrafter"/>
</dbReference>
<dbReference type="InterPro" id="IPR000073">
    <property type="entry name" value="AB_hydrolase_1"/>
</dbReference>
<sequence>MTRSPTKSDFVLVHGAWHGGWCWERLIPLLASAGRRVLAPTLSGLDGRPGRFALRHHVDDIVVTAVSFPSITLVGHSYAGFPVCAAASRLGDRVDHLVLLDAFLPVDEERLLDHAPHLIDRYANAMAANPEWRIPPLSAVEFGIPRSDQVWVDTRLTGHPPHSYFEPVRLERPLSGFRKTYIRCRGTPGELLARSVARAKNDGWNYLELDAPHDAMLTHPQALADLLLAL</sequence>
<dbReference type="RefSeq" id="WP_024767362.1">
    <property type="nucleotide sequence ID" value="NZ_CP049142.1"/>
</dbReference>
<accession>A0A6G6J7R6</accession>
<dbReference type="GO" id="GO:0080032">
    <property type="term" value="F:methyl jasmonate esterase activity"/>
    <property type="evidence" value="ECO:0007669"/>
    <property type="project" value="TreeGrafter"/>
</dbReference>
<dbReference type="AlphaFoldDB" id="A0A6G6J7R6"/>
<dbReference type="PANTHER" id="PTHR10992">
    <property type="entry name" value="METHYLESTERASE FAMILY MEMBER"/>
    <property type="match status" value="1"/>
</dbReference>
<evidence type="ECO:0000259" key="1">
    <source>
        <dbReference type="Pfam" id="PF12697"/>
    </source>
</evidence>
<dbReference type="Pfam" id="PF12697">
    <property type="entry name" value="Abhydrolase_6"/>
    <property type="match status" value="1"/>
</dbReference>
<feature type="domain" description="AB hydrolase-1" evidence="1">
    <location>
        <begin position="10"/>
        <end position="225"/>
    </location>
</feature>
<dbReference type="SUPFAM" id="SSF53474">
    <property type="entry name" value="alpha/beta-Hydrolases"/>
    <property type="match status" value="1"/>
</dbReference>
<keyword evidence="2" id="KW-0378">Hydrolase</keyword>
<dbReference type="Proteomes" id="UP000501063">
    <property type="component" value="Plasmid pPniHBP1_1"/>
</dbReference>
<geneLocation type="plasmid" evidence="3">
    <name>ppnihbp1_1</name>
</geneLocation>
<dbReference type="Gene3D" id="3.40.50.1820">
    <property type="entry name" value="alpha/beta hydrolase"/>
    <property type="match status" value="1"/>
</dbReference>
<keyword evidence="2" id="KW-0614">Plasmid</keyword>
<evidence type="ECO:0000313" key="3">
    <source>
        <dbReference type="Proteomes" id="UP000501063"/>
    </source>
</evidence>
<name>A0A6G6J7R6_PSENT</name>
<dbReference type="GO" id="GO:0009696">
    <property type="term" value="P:salicylic acid metabolic process"/>
    <property type="evidence" value="ECO:0007669"/>
    <property type="project" value="TreeGrafter"/>
</dbReference>
<dbReference type="PANTHER" id="PTHR10992:SF1032">
    <property type="entry name" value="METHYLESTERASE 17"/>
    <property type="match status" value="1"/>
</dbReference>
<gene>
    <name evidence="2" type="ORF">G5B91_34365</name>
</gene>
<evidence type="ECO:0000313" key="2">
    <source>
        <dbReference type="EMBL" id="QIE91425.1"/>
    </source>
</evidence>
<dbReference type="GO" id="GO:0009694">
    <property type="term" value="P:jasmonic acid metabolic process"/>
    <property type="evidence" value="ECO:0007669"/>
    <property type="project" value="TreeGrafter"/>
</dbReference>
<organism evidence="2 3">
    <name type="scientific">Pseudomonas nitroreducens</name>
    <dbReference type="NCBI Taxonomy" id="46680"/>
    <lineage>
        <taxon>Bacteria</taxon>
        <taxon>Pseudomonadati</taxon>
        <taxon>Pseudomonadota</taxon>
        <taxon>Gammaproteobacteria</taxon>
        <taxon>Pseudomonadales</taxon>
        <taxon>Pseudomonadaceae</taxon>
        <taxon>Pseudomonas</taxon>
    </lineage>
</organism>
<reference evidence="2 3" key="1">
    <citation type="submission" date="2020-02" db="EMBL/GenBank/DDBJ databases">
        <title>Integrative conjugative elements (ICEs) and plasmids drive adaptation of Pseudomonas nitroreducens strain HBP1 to wastewater environment.</title>
        <authorList>
            <person name="Sentchilo V."/>
            <person name="Carraro N."/>
            <person name="Bertelli C."/>
            <person name="van der Meer J.R."/>
        </authorList>
    </citation>
    <scope>NUCLEOTIDE SEQUENCE [LARGE SCALE GENOMIC DNA]</scope>
    <source>
        <strain evidence="2 3">HBP1</strain>
        <plasmid evidence="3">ppnihbp1_1</plasmid>
    </source>
</reference>
<proteinExistence type="predicted"/>
<dbReference type="InterPro" id="IPR029058">
    <property type="entry name" value="AB_hydrolase_fold"/>
</dbReference>
<dbReference type="EMBL" id="CP049142">
    <property type="protein sequence ID" value="QIE91425.1"/>
    <property type="molecule type" value="Genomic_DNA"/>
</dbReference>
<dbReference type="InterPro" id="IPR045889">
    <property type="entry name" value="MES/HNL"/>
</dbReference>
<dbReference type="GO" id="GO:0080030">
    <property type="term" value="F:methyl indole-3-acetate esterase activity"/>
    <property type="evidence" value="ECO:0007669"/>
    <property type="project" value="TreeGrafter"/>
</dbReference>